<dbReference type="OrthoDB" id="311632at2759"/>
<evidence type="ECO:0000256" key="1">
    <source>
        <dbReference type="SAM" id="Coils"/>
    </source>
</evidence>
<keyword evidence="3" id="KW-1185">Reference proteome</keyword>
<organism evidence="2 3">
    <name type="scientific">Paramecium sonneborni</name>
    <dbReference type="NCBI Taxonomy" id="65129"/>
    <lineage>
        <taxon>Eukaryota</taxon>
        <taxon>Sar</taxon>
        <taxon>Alveolata</taxon>
        <taxon>Ciliophora</taxon>
        <taxon>Intramacronucleata</taxon>
        <taxon>Oligohymenophorea</taxon>
        <taxon>Peniculida</taxon>
        <taxon>Parameciidae</taxon>
        <taxon>Paramecium</taxon>
    </lineage>
</organism>
<protein>
    <submittedName>
        <fullName evidence="2">Uncharacterized protein</fullName>
    </submittedName>
</protein>
<dbReference type="Proteomes" id="UP000692954">
    <property type="component" value="Unassembled WGS sequence"/>
</dbReference>
<name>A0A8S1R1Z2_9CILI</name>
<accession>A0A8S1R1Z2</accession>
<evidence type="ECO:0000313" key="2">
    <source>
        <dbReference type="EMBL" id="CAD8120610.1"/>
    </source>
</evidence>
<proteinExistence type="predicted"/>
<evidence type="ECO:0000313" key="3">
    <source>
        <dbReference type="Proteomes" id="UP000692954"/>
    </source>
</evidence>
<keyword evidence="1" id="KW-0175">Coiled coil</keyword>
<sequence length="398" mass="48089">MRREQEKPQENQNDHHIITYQNLPIEIRQRIHKDYFAYKKKFEYWKTNFENYMFQNVSKNQIIPKDILIESIQHNLQDGLAIETSQRINMKQDQHYLMGSLKELKYYNDTKLDTLNICSVYNENLCQLHFEISLPYQLNDQNFELLKKQFHNNTFLNGKLKTLIENENRNSILLRDISDPNYQTFVTIKDFVKINEVQWFALETYEQYQKKQKYFSIKNNNNQQFKFIENQDQEMIFVVGVVNQNNINKNIFEYISTEFQSNEEKKQKEQLQKDLKTTEQELSKHNNALLIKIDIFHFAVLVYPNPNNSYCLRSEDLENLTFFDSFLQQIEFYENILGQLKFVQNNWIINQFQDNQILFQKVNRYPDFFQLRIGQTILVRSKKASLNISINSVDQIYD</sequence>
<gene>
    <name evidence="2" type="ORF">PSON_ATCC_30995.1.T1270068</name>
</gene>
<dbReference type="AlphaFoldDB" id="A0A8S1R1Z2"/>
<feature type="coiled-coil region" evidence="1">
    <location>
        <begin position="261"/>
        <end position="288"/>
    </location>
</feature>
<reference evidence="2" key="1">
    <citation type="submission" date="2021-01" db="EMBL/GenBank/DDBJ databases">
        <authorList>
            <consortium name="Genoscope - CEA"/>
            <person name="William W."/>
        </authorList>
    </citation>
    <scope>NUCLEOTIDE SEQUENCE</scope>
</reference>
<dbReference type="EMBL" id="CAJJDN010000127">
    <property type="protein sequence ID" value="CAD8120610.1"/>
    <property type="molecule type" value="Genomic_DNA"/>
</dbReference>
<comment type="caution">
    <text evidence="2">The sequence shown here is derived from an EMBL/GenBank/DDBJ whole genome shotgun (WGS) entry which is preliminary data.</text>
</comment>